<dbReference type="OrthoDB" id="4062651at2759"/>
<keyword evidence="1" id="KW-0812">Transmembrane</keyword>
<dbReference type="GeneID" id="8859642"/>
<dbReference type="EMBL" id="GG739172">
    <property type="protein sequence ID" value="EFC35521.1"/>
    <property type="molecule type" value="Genomic_DNA"/>
</dbReference>
<reference evidence="4 5" key="1">
    <citation type="journal article" date="2010" name="Cell">
        <title>The genome of Naegleria gruberi illuminates early eukaryotic versatility.</title>
        <authorList>
            <person name="Fritz-Laylin L.K."/>
            <person name="Prochnik S.E."/>
            <person name="Ginger M.L."/>
            <person name="Dacks J.B."/>
            <person name="Carpenter M.L."/>
            <person name="Field M.C."/>
            <person name="Kuo A."/>
            <person name="Paredez A."/>
            <person name="Chapman J."/>
            <person name="Pham J."/>
            <person name="Shu S."/>
            <person name="Neupane R."/>
            <person name="Cipriano M."/>
            <person name="Mancuso J."/>
            <person name="Tu H."/>
            <person name="Salamov A."/>
            <person name="Lindquist E."/>
            <person name="Shapiro H."/>
            <person name="Lucas S."/>
            <person name="Grigoriev I.V."/>
            <person name="Cande W.Z."/>
            <person name="Fulton C."/>
            <person name="Rokhsar D.S."/>
            <person name="Dawson S.C."/>
        </authorList>
    </citation>
    <scope>NUCLEOTIDE SEQUENCE [LARGE SCALE GENOMIC DNA]</scope>
    <source>
        <strain evidence="4 5">NEG-M</strain>
    </source>
</reference>
<dbReference type="GO" id="GO:0004672">
    <property type="term" value="F:protein kinase activity"/>
    <property type="evidence" value="ECO:0007669"/>
    <property type="project" value="InterPro"/>
</dbReference>
<dbReference type="PROSITE" id="PS51257">
    <property type="entry name" value="PROKAR_LIPOPROTEIN"/>
    <property type="match status" value="1"/>
</dbReference>
<gene>
    <name evidence="4" type="ORF">NAEGRDRAFT_76825</name>
</gene>
<feature type="non-terminal residue" evidence="4">
    <location>
        <position position="522"/>
    </location>
</feature>
<evidence type="ECO:0000313" key="5">
    <source>
        <dbReference type="Proteomes" id="UP000006671"/>
    </source>
</evidence>
<name>D2W5Y1_NAEGR</name>
<evidence type="ECO:0000256" key="1">
    <source>
        <dbReference type="SAM" id="Phobius"/>
    </source>
</evidence>
<accession>D2W5Y1</accession>
<evidence type="ECO:0000259" key="3">
    <source>
        <dbReference type="PROSITE" id="PS50011"/>
    </source>
</evidence>
<evidence type="ECO:0000256" key="2">
    <source>
        <dbReference type="SAM" id="SignalP"/>
    </source>
</evidence>
<keyword evidence="1" id="KW-0472">Membrane</keyword>
<dbReference type="VEuPathDB" id="AmoebaDB:NAEGRDRAFT_76825"/>
<dbReference type="InParanoid" id="D2W5Y1"/>
<dbReference type="GO" id="GO:0005524">
    <property type="term" value="F:ATP binding"/>
    <property type="evidence" value="ECO:0007669"/>
    <property type="project" value="InterPro"/>
</dbReference>
<feature type="chain" id="PRO_5003038585" evidence="2">
    <location>
        <begin position="22"/>
        <end position="522"/>
    </location>
</feature>
<organism evidence="5">
    <name type="scientific">Naegleria gruberi</name>
    <name type="common">Amoeba</name>
    <dbReference type="NCBI Taxonomy" id="5762"/>
    <lineage>
        <taxon>Eukaryota</taxon>
        <taxon>Discoba</taxon>
        <taxon>Heterolobosea</taxon>
        <taxon>Tetramitia</taxon>
        <taxon>Eutetramitia</taxon>
        <taxon>Vahlkampfiidae</taxon>
        <taxon>Naegleria</taxon>
    </lineage>
</organism>
<dbReference type="Gene3D" id="1.10.510.10">
    <property type="entry name" value="Transferase(Phosphotransferase) domain 1"/>
    <property type="match status" value="1"/>
</dbReference>
<keyword evidence="5" id="KW-1185">Reference proteome</keyword>
<feature type="transmembrane region" description="Helical" evidence="1">
    <location>
        <begin position="269"/>
        <end position="298"/>
    </location>
</feature>
<feature type="domain" description="Protein kinase" evidence="3">
    <location>
        <begin position="327"/>
        <end position="522"/>
    </location>
</feature>
<keyword evidence="2" id="KW-0732">Signal</keyword>
<dbReference type="AlphaFoldDB" id="D2W5Y1"/>
<dbReference type="InterPro" id="IPR011009">
    <property type="entry name" value="Kinase-like_dom_sf"/>
</dbReference>
<dbReference type="PROSITE" id="PS50011">
    <property type="entry name" value="PROTEIN_KINASE_DOM"/>
    <property type="match status" value="1"/>
</dbReference>
<evidence type="ECO:0000313" key="4">
    <source>
        <dbReference type="EMBL" id="EFC35521.1"/>
    </source>
</evidence>
<sequence>MRTVNLHFLLLSILLVISCCCLLNVILCDECPTSITRDFLIGKNFTTTMNGFKYSTNPSNFNQMHMFFSEQYAHVQVVDFNYEGNTRDLVIEFSVSYTIFDESIRLGSASLTPCYEYFGKLFEQSERYPTTFCDEFVEKKDWFVTEDMQHKFYVKFSETKTLSRFKLGNFEMMIETIEGPLCNGSQSLVIGEFEIFSNYSLINSNVKSCVNSNDKCNLCNDQKLKNILFGKLNRNSACTEFSVSNAQNFTVNGQSPSPFNPKKDDSSDIGIIVGATIGGLFVIICFSASIIGLLYMFYQEEMSLISTIHTKSEITIQHLALQIEEPLKLARNDGIIVFKSKYIGTDVNLNGHYVVKIINNGDYDHDYHDSNNVGGDDDGGEENANDLSIYNYGEIEHNMKAKQMHNANILTYEITEKNGNEAIIISKYRGINLSNYRNLKTKLYLGNLLQILIKTSHGLKSLHDNNLIHCDIKPDNLFLQETIITKKEDNILHIETIIGDLGSVRENACPIPSDRIGVTVTK</sequence>
<dbReference type="RefSeq" id="XP_002668265.1">
    <property type="nucleotide sequence ID" value="XM_002668219.1"/>
</dbReference>
<dbReference type="SUPFAM" id="SSF56112">
    <property type="entry name" value="Protein kinase-like (PK-like)"/>
    <property type="match status" value="1"/>
</dbReference>
<dbReference type="InterPro" id="IPR000719">
    <property type="entry name" value="Prot_kinase_dom"/>
</dbReference>
<dbReference type="PROSITE" id="PS00108">
    <property type="entry name" value="PROTEIN_KINASE_ST"/>
    <property type="match status" value="1"/>
</dbReference>
<feature type="signal peptide" evidence="2">
    <location>
        <begin position="1"/>
        <end position="21"/>
    </location>
</feature>
<protein>
    <submittedName>
        <fullName evidence="4">Predicted protein</fullName>
    </submittedName>
</protein>
<dbReference type="KEGG" id="ngr:NAEGRDRAFT_76825"/>
<dbReference type="Proteomes" id="UP000006671">
    <property type="component" value="Unassembled WGS sequence"/>
</dbReference>
<dbReference type="InterPro" id="IPR008271">
    <property type="entry name" value="Ser/Thr_kinase_AS"/>
</dbReference>
<proteinExistence type="predicted"/>
<keyword evidence="1" id="KW-1133">Transmembrane helix</keyword>